<evidence type="ECO:0000313" key="24">
    <source>
        <dbReference type="Proteomes" id="UP000049023"/>
    </source>
</evidence>
<dbReference type="Proteomes" id="UP000038802">
    <property type="component" value="Unassembled WGS sequence"/>
</dbReference>
<dbReference type="EMBL" id="CGCX01000651">
    <property type="protein sequence ID" value="CFR80930.1"/>
    <property type="molecule type" value="Genomic_DNA"/>
</dbReference>
<evidence type="ECO:0000313" key="23">
    <source>
        <dbReference type="Proteomes" id="UP000048948"/>
    </source>
</evidence>
<dbReference type="Proteomes" id="UP000046680">
    <property type="component" value="Unassembled WGS sequence"/>
</dbReference>
<dbReference type="EMBL" id="LWDQ01000001">
    <property type="protein sequence ID" value="OMH58456.1"/>
    <property type="molecule type" value="Genomic_DNA"/>
</dbReference>
<dbReference type="EMBL" id="CNFU01000210">
    <property type="protein sequence ID" value="CKR43819.1"/>
    <property type="molecule type" value="Genomic_DNA"/>
</dbReference>
<evidence type="ECO:0000313" key="10">
    <source>
        <dbReference type="EMBL" id="COW02383.1"/>
    </source>
</evidence>
<dbReference type="Proteomes" id="UP000049023">
    <property type="component" value="Unassembled WGS sequence"/>
</dbReference>
<evidence type="ECO:0000313" key="3">
    <source>
        <dbReference type="EMBL" id="CFR80930.1"/>
    </source>
</evidence>
<dbReference type="Proteomes" id="UP000048600">
    <property type="component" value="Unassembled WGS sequence"/>
</dbReference>
<evidence type="ECO:0000313" key="5">
    <source>
        <dbReference type="EMBL" id="CKT07444.1"/>
    </source>
</evidence>
<evidence type="ECO:0000313" key="27">
    <source>
        <dbReference type="Proteomes" id="UP000189452"/>
    </source>
</evidence>
<reference evidence="7 25" key="2">
    <citation type="submission" date="2015-03" db="EMBL/GenBank/DDBJ databases">
        <authorList>
            <consortium name="Pathogen Informatics"/>
            <person name="Murphy D."/>
        </authorList>
    </citation>
    <scope>NUCLEOTIDE SEQUENCE [LARGE SCALE GENOMIC DNA]</scope>
    <source>
        <strain evidence="7 25">0268S</strain>
    </source>
</reference>
<proteinExistence type="predicted"/>
<name>A0A0E9APP5_MYCTX</name>
<evidence type="ECO:0000313" key="18">
    <source>
        <dbReference type="Proteomes" id="UP000045842"/>
    </source>
</evidence>
<evidence type="ECO:0000313" key="16">
    <source>
        <dbReference type="Proteomes" id="UP000039217"/>
    </source>
</evidence>
<dbReference type="Proteomes" id="UP000048289">
    <property type="component" value="Unassembled WGS sequence"/>
</dbReference>
<dbReference type="Proteomes" id="UP000048948">
    <property type="component" value="Unassembled WGS sequence"/>
</dbReference>
<reference evidence="10" key="3">
    <citation type="submission" date="2015-03" db="EMBL/GenBank/DDBJ databases">
        <authorList>
            <person name="Murphy D."/>
        </authorList>
    </citation>
    <scope>NUCLEOTIDE SEQUENCE [LARGE SCALE GENOMIC DNA]</scope>
    <source>
        <strain evidence="10">K00500041</strain>
    </source>
</reference>
<evidence type="ECO:0000313" key="26">
    <source>
        <dbReference type="Proteomes" id="UP000050164"/>
    </source>
</evidence>
<reference evidence="14 28" key="6">
    <citation type="submission" date="2018-08" db="EMBL/GenBank/DDBJ databases">
        <authorList>
            <person name="Fokvardsen B D."/>
            <person name="Norman A."/>
        </authorList>
    </citation>
    <scope>NUCLEOTIDE SEQUENCE [LARGE SCALE GENOMIC DNA]</scope>
    <source>
        <strain evidence="14 28">DKC2</strain>
    </source>
</reference>
<evidence type="ECO:0000313" key="22">
    <source>
        <dbReference type="Proteomes" id="UP000048600"/>
    </source>
</evidence>
<evidence type="ECO:0000313" key="19">
    <source>
        <dbReference type="Proteomes" id="UP000046680"/>
    </source>
</evidence>
<dbReference type="Proteomes" id="UP000300237">
    <property type="component" value="Chromosome"/>
</dbReference>
<dbReference type="Proteomes" id="UP000045842">
    <property type="component" value="Unassembled WGS sequence"/>
</dbReference>
<dbReference type="Proteomes" id="UP000046947">
    <property type="component" value="Unassembled WGS sequence"/>
</dbReference>
<dbReference type="EMBL" id="CNFT01001453">
    <property type="protein sequence ID" value="CKT31396.1"/>
    <property type="molecule type" value="Genomic_DNA"/>
</dbReference>
<dbReference type="EMBL" id="CFOE01000271">
    <property type="protein sequence ID" value="CFE39807.1"/>
    <property type="molecule type" value="Genomic_DNA"/>
</dbReference>
<evidence type="ECO:0000313" key="4">
    <source>
        <dbReference type="EMBL" id="CKR43819.1"/>
    </source>
</evidence>
<sequence length="40" mass="4108">MKRAGPAAIGPSIRVRTAEVSHHRSAAEFASADASPGFAE</sequence>
<dbReference type="EMBL" id="CNGE01000611">
    <property type="protein sequence ID" value="CKT07444.1"/>
    <property type="molecule type" value="Genomic_DNA"/>
</dbReference>
<dbReference type="EMBL" id="CSAJ01000233">
    <property type="protein sequence ID" value="COW20778.1"/>
    <property type="molecule type" value="Genomic_DNA"/>
</dbReference>
<evidence type="ECO:0000313" key="6">
    <source>
        <dbReference type="EMBL" id="CKT31396.1"/>
    </source>
</evidence>
<organism evidence="13 27">
    <name type="scientific">Mycobacterium tuberculosis</name>
    <dbReference type="NCBI Taxonomy" id="1773"/>
    <lineage>
        <taxon>Bacteria</taxon>
        <taxon>Bacillati</taxon>
        <taxon>Actinomycetota</taxon>
        <taxon>Actinomycetes</taxon>
        <taxon>Mycobacteriales</taxon>
        <taxon>Mycobacteriaceae</taxon>
        <taxon>Mycobacterium</taxon>
        <taxon>Mycobacterium tuberculosis complex</taxon>
    </lineage>
</organism>
<evidence type="ECO:0000313" key="17">
    <source>
        <dbReference type="Proteomes" id="UP000044938"/>
    </source>
</evidence>
<dbReference type="Proteomes" id="UP000039217">
    <property type="component" value="Unassembled WGS sequence"/>
</dbReference>
<evidence type="ECO:0000313" key="14">
    <source>
        <dbReference type="EMBL" id="VCU48806.1"/>
    </source>
</evidence>
<evidence type="ECO:0000313" key="8">
    <source>
        <dbReference type="EMBL" id="CNV40899.1"/>
    </source>
</evidence>
<dbReference type="EMBL" id="CSAD01000123">
    <property type="protein sequence ID" value="COV16931.1"/>
    <property type="molecule type" value="Genomic_DNA"/>
</dbReference>
<gene>
    <name evidence="13" type="ORF">A4S10_00606</name>
    <name evidence="14" type="ORF">DKC2_0610</name>
    <name evidence="3" type="ORF">ERS007657_01889</name>
    <name evidence="8" type="ORF">ERS007661_02297</name>
    <name evidence="9" type="ORF">ERS007679_01210</name>
    <name evidence="1" type="ORF">ERS007681_02195</name>
    <name evidence="2" type="ORF">ERS007688_01810</name>
    <name evidence="10" type="ORF">ERS007703_02553</name>
    <name evidence="11" type="ORF">ERS007720_02013</name>
    <name evidence="12" type="ORF">ERS007741_01932</name>
    <name evidence="5" type="ORF">ERS027646_02931</name>
    <name evidence="6" type="ORF">ERS027659_04238</name>
    <name evidence="4" type="ORF">ERS027661_01312</name>
    <name evidence="7" type="ORF">ERS094118_03015</name>
</gene>
<dbReference type="Proteomes" id="UP000050139">
    <property type="component" value="Unassembled WGS sequence"/>
</dbReference>
<evidence type="ECO:0000313" key="28">
    <source>
        <dbReference type="Proteomes" id="UP000300237"/>
    </source>
</evidence>
<evidence type="ECO:0000313" key="11">
    <source>
        <dbReference type="EMBL" id="COW20778.1"/>
    </source>
</evidence>
<evidence type="ECO:0000313" key="21">
    <source>
        <dbReference type="Proteomes" id="UP000048289"/>
    </source>
</evidence>
<evidence type="ECO:0000313" key="13">
    <source>
        <dbReference type="EMBL" id="OMH58456.1"/>
    </source>
</evidence>
<dbReference type="EMBL" id="COPH01000025">
    <property type="protein sequence ID" value="CLW65901.1"/>
    <property type="molecule type" value="Genomic_DNA"/>
</dbReference>
<dbReference type="Proteomes" id="UP000050164">
    <property type="component" value="Unassembled WGS sequence"/>
</dbReference>
<evidence type="ECO:0000313" key="7">
    <source>
        <dbReference type="EMBL" id="CLW65901.1"/>
    </source>
</evidence>
<evidence type="ECO:0000313" key="9">
    <source>
        <dbReference type="EMBL" id="COV16931.1"/>
    </source>
</evidence>
<dbReference type="PATRIC" id="fig|1773.206.peg.2928"/>
<reference evidence="13 27" key="5">
    <citation type="submission" date="2017-02" db="EMBL/GenBank/DDBJ databases">
        <title>Protein polymorphisms may explain contrasting epidemiological fitness of two variants of a multidrug-resistant Mycobacterium tuberculosis strain.</title>
        <authorList>
            <person name="Bigi M.M."/>
            <person name="Lopez B."/>
            <person name="Blanco F.C."/>
            <person name="Sasiain M.C."/>
            <person name="De La Barrera S."/>
            <person name="Ritacco V."/>
            <person name="Bigi F."/>
            <person name="Soria M.A."/>
        </authorList>
    </citation>
    <scope>NUCLEOTIDE SEQUENCE [LARGE SCALE GENOMIC DNA]</scope>
    <source>
        <strain evidence="13 27">6548</strain>
    </source>
</reference>
<evidence type="ECO:0000313" key="20">
    <source>
        <dbReference type="Proteomes" id="UP000046947"/>
    </source>
</evidence>
<evidence type="ECO:0000313" key="2">
    <source>
        <dbReference type="EMBL" id="CFE50855.1"/>
    </source>
</evidence>
<protein>
    <submittedName>
        <fullName evidence="13">Uncharacterized protein</fullName>
    </submittedName>
</protein>
<dbReference type="EMBL" id="CSAE01000283">
    <property type="protein sequence ID" value="COW02383.1"/>
    <property type="molecule type" value="Genomic_DNA"/>
</dbReference>
<reference evidence="15 16" key="1">
    <citation type="submission" date="2015-03" db="EMBL/GenBank/DDBJ databases">
        <authorList>
            <consortium name="Pathogen Informatics"/>
        </authorList>
    </citation>
    <scope>NUCLEOTIDE SEQUENCE [LARGE SCALE GENOMIC DNA]</scope>
    <source>
        <strain evidence="5 23">Bir 172</strain>
        <strain evidence="6 26">Bir 185</strain>
        <strain evidence="4 24">Bir 187</strain>
        <strain evidence="3 19">C09601061</strain>
        <strain evidence="8 16">D00501624</strain>
        <strain evidence="9 18">G09801536</strain>
        <strain evidence="1 21">G09901357</strain>
        <strain evidence="2 20">H09601792</strain>
        <strain evidence="15">K00500041</strain>
        <strain evidence="11 17">M09401471</strain>
        <strain evidence="12 22">P00601463</strain>
    </source>
</reference>
<dbReference type="EMBL" id="LR027516">
    <property type="protein sequence ID" value="VCU48806.1"/>
    <property type="molecule type" value="Genomic_DNA"/>
</dbReference>
<dbReference type="Proteomes" id="UP000044938">
    <property type="component" value="Unassembled WGS sequence"/>
</dbReference>
<dbReference type="EMBL" id="CFOH01000255">
    <property type="protein sequence ID" value="CFE50855.1"/>
    <property type="molecule type" value="Genomic_DNA"/>
</dbReference>
<dbReference type="EMBL" id="CQQC01000783">
    <property type="protein sequence ID" value="CNV40899.1"/>
    <property type="molecule type" value="Genomic_DNA"/>
</dbReference>
<dbReference type="Proteomes" id="UP000189452">
    <property type="component" value="Chromosome"/>
</dbReference>
<dbReference type="STRING" id="1806.RN08_0641"/>
<accession>A0A0E9APP5</accession>
<reference evidence="13 27" key="4">
    <citation type="submission" date="2016-04" db="EMBL/GenBank/DDBJ databases">
        <authorList>
            <person name="Bigi M."/>
            <person name="Bigi F."/>
            <person name="Soria M.A."/>
        </authorList>
    </citation>
    <scope>NUCLEOTIDE SEQUENCE [LARGE SCALE GENOMIC DNA]</scope>
    <source>
        <strain evidence="13 27">6548</strain>
    </source>
</reference>
<dbReference type="AlphaFoldDB" id="A0A0E9APP5"/>
<evidence type="ECO:0000313" key="1">
    <source>
        <dbReference type="EMBL" id="CFE39807.1"/>
    </source>
</evidence>
<dbReference type="EMBL" id="CHKL01000191">
    <property type="protein sequence ID" value="COW24234.1"/>
    <property type="molecule type" value="Genomic_DNA"/>
</dbReference>
<evidence type="ECO:0000313" key="25">
    <source>
        <dbReference type="Proteomes" id="UP000050139"/>
    </source>
</evidence>
<evidence type="ECO:0000313" key="12">
    <source>
        <dbReference type="EMBL" id="COW24234.1"/>
    </source>
</evidence>
<evidence type="ECO:0000313" key="15">
    <source>
        <dbReference type="Proteomes" id="UP000038802"/>
    </source>
</evidence>